<dbReference type="PANTHER" id="PTHR13144">
    <property type="entry name" value="TEX261 PROTEIN"/>
    <property type="match status" value="1"/>
</dbReference>
<evidence type="ECO:0000256" key="3">
    <source>
        <dbReference type="ARBA" id="ARBA00017877"/>
    </source>
</evidence>
<dbReference type="Pfam" id="PF04148">
    <property type="entry name" value="Erv26"/>
    <property type="match status" value="1"/>
</dbReference>
<evidence type="ECO:0000256" key="1">
    <source>
        <dbReference type="ARBA" id="ARBA00004141"/>
    </source>
</evidence>
<dbReference type="KEGG" id="dan:6494498"/>
<feature type="transmembrane region" description="Helical" evidence="7">
    <location>
        <begin position="44"/>
        <end position="69"/>
    </location>
</feature>
<accession>B3MIX2</accession>
<proteinExistence type="inferred from homology"/>
<dbReference type="GeneID" id="6494498"/>
<dbReference type="GO" id="GO:0000139">
    <property type="term" value="C:Golgi membrane"/>
    <property type="evidence" value="ECO:0007669"/>
    <property type="project" value="TreeGrafter"/>
</dbReference>
<dbReference type="OrthoDB" id="28257at2759"/>
<dbReference type="FunCoup" id="B3MIX2">
    <property type="interactions" value="1252"/>
</dbReference>
<dbReference type="AlphaFoldDB" id="B3MIX2"/>
<evidence type="ECO:0000256" key="7">
    <source>
        <dbReference type="SAM" id="Phobius"/>
    </source>
</evidence>
<keyword evidence="6 7" id="KW-0472">Membrane</keyword>
<name>B3MIX2_DROAN</name>
<dbReference type="STRING" id="7217.B3MIX2"/>
<evidence type="ECO:0000256" key="5">
    <source>
        <dbReference type="ARBA" id="ARBA00022989"/>
    </source>
</evidence>
<evidence type="ECO:0000313" key="9">
    <source>
        <dbReference type="Proteomes" id="UP000007801"/>
    </source>
</evidence>
<keyword evidence="9" id="KW-1185">Reference proteome</keyword>
<reference evidence="8 9" key="1">
    <citation type="journal article" date="2007" name="Nature">
        <title>Evolution of genes and genomes on the Drosophila phylogeny.</title>
        <authorList>
            <consortium name="Drosophila 12 Genomes Consortium"/>
            <person name="Clark A.G."/>
            <person name="Eisen M.B."/>
            <person name="Smith D.R."/>
            <person name="Bergman C.M."/>
            <person name="Oliver B."/>
            <person name="Markow T.A."/>
            <person name="Kaufman T.C."/>
            <person name="Kellis M."/>
            <person name="Gelbart W."/>
            <person name="Iyer V.N."/>
            <person name="Pollard D.A."/>
            <person name="Sackton T.B."/>
            <person name="Larracuente A.M."/>
            <person name="Singh N.D."/>
            <person name="Abad J.P."/>
            <person name="Abt D.N."/>
            <person name="Adryan B."/>
            <person name="Aguade M."/>
            <person name="Akashi H."/>
            <person name="Anderson W.W."/>
            <person name="Aquadro C.F."/>
            <person name="Ardell D.H."/>
            <person name="Arguello R."/>
            <person name="Artieri C.G."/>
            <person name="Barbash D.A."/>
            <person name="Barker D."/>
            <person name="Barsanti P."/>
            <person name="Batterham P."/>
            <person name="Batzoglou S."/>
            <person name="Begun D."/>
            <person name="Bhutkar A."/>
            <person name="Blanco E."/>
            <person name="Bosak S.A."/>
            <person name="Bradley R.K."/>
            <person name="Brand A.D."/>
            <person name="Brent M.R."/>
            <person name="Brooks A.N."/>
            <person name="Brown R.H."/>
            <person name="Butlin R.K."/>
            <person name="Caggese C."/>
            <person name="Calvi B.R."/>
            <person name="Bernardo de Carvalho A."/>
            <person name="Caspi A."/>
            <person name="Castrezana S."/>
            <person name="Celniker S.E."/>
            <person name="Chang J.L."/>
            <person name="Chapple C."/>
            <person name="Chatterji S."/>
            <person name="Chinwalla A."/>
            <person name="Civetta A."/>
            <person name="Clifton S.W."/>
            <person name="Comeron J.M."/>
            <person name="Costello J.C."/>
            <person name="Coyne J.A."/>
            <person name="Daub J."/>
            <person name="David R.G."/>
            <person name="Delcher A.L."/>
            <person name="Delehaunty K."/>
            <person name="Do C.B."/>
            <person name="Ebling H."/>
            <person name="Edwards K."/>
            <person name="Eickbush T."/>
            <person name="Evans J.D."/>
            <person name="Filipski A."/>
            <person name="Findeiss S."/>
            <person name="Freyhult E."/>
            <person name="Fulton L."/>
            <person name="Fulton R."/>
            <person name="Garcia A.C."/>
            <person name="Gardiner A."/>
            <person name="Garfield D.A."/>
            <person name="Garvin B.E."/>
            <person name="Gibson G."/>
            <person name="Gilbert D."/>
            <person name="Gnerre S."/>
            <person name="Godfrey J."/>
            <person name="Good R."/>
            <person name="Gotea V."/>
            <person name="Gravely B."/>
            <person name="Greenberg A.J."/>
            <person name="Griffiths-Jones S."/>
            <person name="Gross S."/>
            <person name="Guigo R."/>
            <person name="Gustafson E.A."/>
            <person name="Haerty W."/>
            <person name="Hahn M.W."/>
            <person name="Halligan D.L."/>
            <person name="Halpern A.L."/>
            <person name="Halter G.M."/>
            <person name="Han M.V."/>
            <person name="Heger A."/>
            <person name="Hillier L."/>
            <person name="Hinrichs A.S."/>
            <person name="Holmes I."/>
            <person name="Hoskins R.A."/>
            <person name="Hubisz M.J."/>
            <person name="Hultmark D."/>
            <person name="Huntley M.A."/>
            <person name="Jaffe D.B."/>
            <person name="Jagadeeshan S."/>
            <person name="Jeck W.R."/>
            <person name="Johnson J."/>
            <person name="Jones C.D."/>
            <person name="Jordan W.C."/>
            <person name="Karpen G.H."/>
            <person name="Kataoka E."/>
            <person name="Keightley P.D."/>
            <person name="Kheradpour P."/>
            <person name="Kirkness E.F."/>
            <person name="Koerich L.B."/>
            <person name="Kristiansen K."/>
            <person name="Kudrna D."/>
            <person name="Kulathinal R.J."/>
            <person name="Kumar S."/>
            <person name="Kwok R."/>
            <person name="Lander E."/>
            <person name="Langley C.H."/>
            <person name="Lapoint R."/>
            <person name="Lazzaro B.P."/>
            <person name="Lee S.J."/>
            <person name="Levesque L."/>
            <person name="Li R."/>
            <person name="Lin C.F."/>
            <person name="Lin M.F."/>
            <person name="Lindblad-Toh K."/>
            <person name="Llopart A."/>
            <person name="Long M."/>
            <person name="Low L."/>
            <person name="Lozovsky E."/>
            <person name="Lu J."/>
            <person name="Luo M."/>
            <person name="Machado C.A."/>
            <person name="Makalowski W."/>
            <person name="Marzo M."/>
            <person name="Matsuda M."/>
            <person name="Matzkin L."/>
            <person name="McAllister B."/>
            <person name="McBride C.S."/>
            <person name="McKernan B."/>
            <person name="McKernan K."/>
            <person name="Mendez-Lago M."/>
            <person name="Minx P."/>
            <person name="Mollenhauer M.U."/>
            <person name="Montooth K."/>
            <person name="Mount S.M."/>
            <person name="Mu X."/>
            <person name="Myers E."/>
            <person name="Negre B."/>
            <person name="Newfeld S."/>
            <person name="Nielsen R."/>
            <person name="Noor M.A."/>
            <person name="O'Grady P."/>
            <person name="Pachter L."/>
            <person name="Papaceit M."/>
            <person name="Parisi M.J."/>
            <person name="Parisi M."/>
            <person name="Parts L."/>
            <person name="Pedersen J.S."/>
            <person name="Pesole G."/>
            <person name="Phillippy A.M."/>
            <person name="Ponting C.P."/>
            <person name="Pop M."/>
            <person name="Porcelli D."/>
            <person name="Powell J.R."/>
            <person name="Prohaska S."/>
            <person name="Pruitt K."/>
            <person name="Puig M."/>
            <person name="Quesneville H."/>
            <person name="Ram K.R."/>
            <person name="Rand D."/>
            <person name="Rasmussen M.D."/>
            <person name="Reed L.K."/>
            <person name="Reenan R."/>
            <person name="Reily A."/>
            <person name="Remington K.A."/>
            <person name="Rieger T.T."/>
            <person name="Ritchie M.G."/>
            <person name="Robin C."/>
            <person name="Rogers Y.H."/>
            <person name="Rohde C."/>
            <person name="Rozas J."/>
            <person name="Rubenfield M.J."/>
            <person name="Ruiz A."/>
            <person name="Russo S."/>
            <person name="Salzberg S.L."/>
            <person name="Sanchez-Gracia A."/>
            <person name="Saranga D.J."/>
            <person name="Sato H."/>
            <person name="Schaeffer S.W."/>
            <person name="Schatz M.C."/>
            <person name="Schlenke T."/>
            <person name="Schwartz R."/>
            <person name="Segarra C."/>
            <person name="Singh R.S."/>
            <person name="Sirot L."/>
            <person name="Sirota M."/>
            <person name="Sisneros N.B."/>
            <person name="Smith C.D."/>
            <person name="Smith T.F."/>
            <person name="Spieth J."/>
            <person name="Stage D.E."/>
            <person name="Stark A."/>
            <person name="Stephan W."/>
            <person name="Strausberg R.L."/>
            <person name="Strempel S."/>
            <person name="Sturgill D."/>
            <person name="Sutton G."/>
            <person name="Sutton G.G."/>
            <person name="Tao W."/>
            <person name="Teichmann S."/>
            <person name="Tobari Y.N."/>
            <person name="Tomimura Y."/>
            <person name="Tsolas J.M."/>
            <person name="Valente V.L."/>
            <person name="Venter E."/>
            <person name="Venter J.C."/>
            <person name="Vicario S."/>
            <person name="Vieira F.G."/>
            <person name="Vilella A.J."/>
            <person name="Villasante A."/>
            <person name="Walenz B."/>
            <person name="Wang J."/>
            <person name="Wasserman M."/>
            <person name="Watts T."/>
            <person name="Wilson D."/>
            <person name="Wilson R.K."/>
            <person name="Wing R.A."/>
            <person name="Wolfner M.F."/>
            <person name="Wong A."/>
            <person name="Wong G.K."/>
            <person name="Wu C.I."/>
            <person name="Wu G."/>
            <person name="Yamamoto D."/>
            <person name="Yang H.P."/>
            <person name="Yang S.P."/>
            <person name="Yorke J.A."/>
            <person name="Yoshida K."/>
            <person name="Zdobnov E."/>
            <person name="Zhang P."/>
            <person name="Zhang Y."/>
            <person name="Zimin A.V."/>
            <person name="Baldwin J."/>
            <person name="Abdouelleil A."/>
            <person name="Abdulkadir J."/>
            <person name="Abebe A."/>
            <person name="Abera B."/>
            <person name="Abreu J."/>
            <person name="Acer S.C."/>
            <person name="Aftuck L."/>
            <person name="Alexander A."/>
            <person name="An P."/>
            <person name="Anderson E."/>
            <person name="Anderson S."/>
            <person name="Arachi H."/>
            <person name="Azer M."/>
            <person name="Bachantsang P."/>
            <person name="Barry A."/>
            <person name="Bayul T."/>
            <person name="Berlin A."/>
            <person name="Bessette D."/>
            <person name="Bloom T."/>
            <person name="Blye J."/>
            <person name="Boguslavskiy L."/>
            <person name="Bonnet C."/>
            <person name="Boukhgalter B."/>
            <person name="Bourzgui I."/>
            <person name="Brown A."/>
            <person name="Cahill P."/>
            <person name="Channer S."/>
            <person name="Cheshatsang Y."/>
            <person name="Chuda L."/>
            <person name="Citroen M."/>
            <person name="Collymore A."/>
            <person name="Cooke P."/>
            <person name="Costello M."/>
            <person name="D'Aco K."/>
            <person name="Daza R."/>
            <person name="De Haan G."/>
            <person name="DeGray S."/>
            <person name="DeMaso C."/>
            <person name="Dhargay N."/>
            <person name="Dooley K."/>
            <person name="Dooley E."/>
            <person name="Doricent M."/>
            <person name="Dorje P."/>
            <person name="Dorjee K."/>
            <person name="Dupes A."/>
            <person name="Elong R."/>
            <person name="Falk J."/>
            <person name="Farina A."/>
            <person name="Faro S."/>
            <person name="Ferguson D."/>
            <person name="Fisher S."/>
            <person name="Foley C.D."/>
            <person name="Franke A."/>
            <person name="Friedrich D."/>
            <person name="Gadbois L."/>
            <person name="Gearin G."/>
            <person name="Gearin C.R."/>
            <person name="Giannoukos G."/>
            <person name="Goode T."/>
            <person name="Graham J."/>
            <person name="Grandbois E."/>
            <person name="Grewal S."/>
            <person name="Gyaltsen K."/>
            <person name="Hafez N."/>
            <person name="Hagos B."/>
            <person name="Hall J."/>
            <person name="Henson C."/>
            <person name="Hollinger A."/>
            <person name="Honan T."/>
            <person name="Huard M.D."/>
            <person name="Hughes L."/>
            <person name="Hurhula B."/>
            <person name="Husby M.E."/>
            <person name="Kamat A."/>
            <person name="Kanga B."/>
            <person name="Kashin S."/>
            <person name="Khazanovich D."/>
            <person name="Kisner P."/>
            <person name="Lance K."/>
            <person name="Lara M."/>
            <person name="Lee W."/>
            <person name="Lennon N."/>
            <person name="Letendre F."/>
            <person name="LeVine R."/>
            <person name="Lipovsky A."/>
            <person name="Liu X."/>
            <person name="Liu J."/>
            <person name="Liu S."/>
            <person name="Lokyitsang T."/>
            <person name="Lokyitsang Y."/>
            <person name="Lubonja R."/>
            <person name="Lui A."/>
            <person name="MacDonald P."/>
            <person name="Magnisalis V."/>
            <person name="Maru K."/>
            <person name="Matthews C."/>
            <person name="McCusker W."/>
            <person name="McDonough S."/>
            <person name="Mehta T."/>
            <person name="Meldrim J."/>
            <person name="Meneus L."/>
            <person name="Mihai O."/>
            <person name="Mihalev A."/>
            <person name="Mihova T."/>
            <person name="Mittelman R."/>
            <person name="Mlenga V."/>
            <person name="Montmayeur A."/>
            <person name="Mulrain L."/>
            <person name="Navidi A."/>
            <person name="Naylor J."/>
            <person name="Negash T."/>
            <person name="Nguyen T."/>
            <person name="Nguyen N."/>
            <person name="Nicol R."/>
            <person name="Norbu C."/>
            <person name="Norbu N."/>
            <person name="Novod N."/>
            <person name="O'Neill B."/>
            <person name="Osman S."/>
            <person name="Markiewicz E."/>
            <person name="Oyono O.L."/>
            <person name="Patti C."/>
            <person name="Phunkhang P."/>
            <person name="Pierre F."/>
            <person name="Priest M."/>
            <person name="Raghuraman S."/>
            <person name="Rege F."/>
            <person name="Reyes R."/>
            <person name="Rise C."/>
            <person name="Rogov P."/>
            <person name="Ross K."/>
            <person name="Ryan E."/>
            <person name="Settipalli S."/>
            <person name="Shea T."/>
            <person name="Sherpa N."/>
            <person name="Shi L."/>
            <person name="Shih D."/>
            <person name="Sparrow T."/>
            <person name="Spaulding J."/>
            <person name="Stalker J."/>
            <person name="Stange-Thomann N."/>
            <person name="Stavropoulos S."/>
            <person name="Stone C."/>
            <person name="Strader C."/>
            <person name="Tesfaye S."/>
            <person name="Thomson T."/>
            <person name="Thoulutsang Y."/>
            <person name="Thoulutsang D."/>
            <person name="Topham K."/>
            <person name="Topping I."/>
            <person name="Tsamla T."/>
            <person name="Vassiliev H."/>
            <person name="Vo A."/>
            <person name="Wangchuk T."/>
            <person name="Wangdi T."/>
            <person name="Weiand M."/>
            <person name="Wilkinson J."/>
            <person name="Wilson A."/>
            <person name="Yadav S."/>
            <person name="Young G."/>
            <person name="Yu Q."/>
            <person name="Zembek L."/>
            <person name="Zhong D."/>
            <person name="Zimmer A."/>
            <person name="Zwirko Z."/>
            <person name="Jaffe D.B."/>
            <person name="Alvarez P."/>
            <person name="Brockman W."/>
            <person name="Butler J."/>
            <person name="Chin C."/>
            <person name="Gnerre S."/>
            <person name="Grabherr M."/>
            <person name="Kleber M."/>
            <person name="Mauceli E."/>
            <person name="MacCallum I."/>
        </authorList>
    </citation>
    <scope>NUCLEOTIDE SEQUENCE [LARGE SCALE GENOMIC DNA]</scope>
    <source>
        <strain evidence="9">Tucson 14024-0371.13</strain>
    </source>
</reference>
<evidence type="ECO:0000256" key="2">
    <source>
        <dbReference type="ARBA" id="ARBA00008096"/>
    </source>
</evidence>
<dbReference type="PANTHER" id="PTHR13144:SF0">
    <property type="entry name" value="PROTEIN TEX261"/>
    <property type="match status" value="1"/>
</dbReference>
<dbReference type="EMBL" id="CH902619">
    <property type="protein sequence ID" value="EDV37038.2"/>
    <property type="molecule type" value="Genomic_DNA"/>
</dbReference>
<gene>
    <name evidence="8" type="primary">Dana\GF11634</name>
    <name evidence="8" type="synonym">dana_GLEANR_11677</name>
    <name evidence="8" type="ORF">GF11634</name>
</gene>
<dbReference type="InterPro" id="IPR007277">
    <property type="entry name" value="Svp26/Tex261"/>
</dbReference>
<evidence type="ECO:0000256" key="4">
    <source>
        <dbReference type="ARBA" id="ARBA00022692"/>
    </source>
</evidence>
<evidence type="ECO:0000256" key="6">
    <source>
        <dbReference type="ARBA" id="ARBA00023136"/>
    </source>
</evidence>
<sequence>MTRYRYGYRNLASAIPTGLGLFCFVGAKLIYLPTEVHIMGFLYILGWISLGIQIVFLTLSIVAGLYYLAELAEEYTTAARKCILGFISFTIFVYIMLMVFEDLPWSMIICGFVAQGFHLAIMGGFPFIRLLSLPLLGSLAMLVVNHFLAFQYFTSVYVPFTQVLAYFTICMWIVPFALFVSLSANDSVLPTTVSDQNRRSPDVVSNYFSRNKKQGLLSLFQYLKESLLPGRSKKTF</sequence>
<dbReference type="eggNOG" id="KOG4136">
    <property type="taxonomic scope" value="Eukaryota"/>
</dbReference>
<organism evidence="8 9">
    <name type="scientific">Drosophila ananassae</name>
    <name type="common">Fruit fly</name>
    <dbReference type="NCBI Taxonomy" id="7217"/>
    <lineage>
        <taxon>Eukaryota</taxon>
        <taxon>Metazoa</taxon>
        <taxon>Ecdysozoa</taxon>
        <taxon>Arthropoda</taxon>
        <taxon>Hexapoda</taxon>
        <taxon>Insecta</taxon>
        <taxon>Pterygota</taxon>
        <taxon>Neoptera</taxon>
        <taxon>Endopterygota</taxon>
        <taxon>Diptera</taxon>
        <taxon>Brachycera</taxon>
        <taxon>Muscomorpha</taxon>
        <taxon>Ephydroidea</taxon>
        <taxon>Drosophilidae</taxon>
        <taxon>Drosophila</taxon>
        <taxon>Sophophora</taxon>
    </lineage>
</organism>
<feature type="transmembrane region" description="Helical" evidence="7">
    <location>
        <begin position="135"/>
        <end position="157"/>
    </location>
</feature>
<keyword evidence="4 7" id="KW-0812">Transmembrane</keyword>
<dbReference type="GO" id="GO:0005789">
    <property type="term" value="C:endoplasmic reticulum membrane"/>
    <property type="evidence" value="ECO:0007669"/>
    <property type="project" value="TreeGrafter"/>
</dbReference>
<keyword evidence="5 7" id="KW-1133">Transmembrane helix</keyword>
<feature type="transmembrane region" description="Helical" evidence="7">
    <location>
        <begin position="163"/>
        <end position="182"/>
    </location>
</feature>
<comment type="subcellular location">
    <subcellularLocation>
        <location evidence="1">Membrane</location>
        <topology evidence="1">Multi-pass membrane protein</topology>
    </subcellularLocation>
</comment>
<evidence type="ECO:0000313" key="8">
    <source>
        <dbReference type="EMBL" id="EDV37038.2"/>
    </source>
</evidence>
<dbReference type="InParanoid" id="B3MIX2"/>
<feature type="transmembrane region" description="Helical" evidence="7">
    <location>
        <begin position="81"/>
        <end position="100"/>
    </location>
</feature>
<feature type="transmembrane region" description="Helical" evidence="7">
    <location>
        <begin position="106"/>
        <end position="128"/>
    </location>
</feature>
<feature type="transmembrane region" description="Helical" evidence="7">
    <location>
        <begin position="12"/>
        <end position="32"/>
    </location>
</feature>
<dbReference type="GO" id="GO:0006888">
    <property type="term" value="P:endoplasmic reticulum to Golgi vesicle-mediated transport"/>
    <property type="evidence" value="ECO:0007669"/>
    <property type="project" value="InterPro"/>
</dbReference>
<dbReference type="HOGENOM" id="CLU_058268_2_0_1"/>
<dbReference type="Proteomes" id="UP000007801">
    <property type="component" value="Unassembled WGS sequence"/>
</dbReference>
<dbReference type="GO" id="GO:0030134">
    <property type="term" value="C:COPII-coated ER to Golgi transport vesicle"/>
    <property type="evidence" value="ECO:0007669"/>
    <property type="project" value="TreeGrafter"/>
</dbReference>
<dbReference type="GO" id="GO:0097020">
    <property type="term" value="F:COPII receptor activity"/>
    <property type="evidence" value="ECO:0007669"/>
    <property type="project" value="InterPro"/>
</dbReference>
<protein>
    <recommendedName>
        <fullName evidence="3">Protein TEX261</fullName>
    </recommendedName>
</protein>
<comment type="similarity">
    <text evidence="2">Belongs to the SVP26 family.</text>
</comment>